<dbReference type="Gene3D" id="3.90.930.1">
    <property type="match status" value="1"/>
</dbReference>
<gene>
    <name evidence="1" type="ORF">H7F21_13240</name>
</gene>
<dbReference type="Pfam" id="PF07661">
    <property type="entry name" value="MORN_2"/>
    <property type="match status" value="3"/>
</dbReference>
<evidence type="ECO:0000313" key="2">
    <source>
        <dbReference type="Proteomes" id="UP000533900"/>
    </source>
</evidence>
<organism evidence="1 2">
    <name type="scientific">Winogradskyella flava</name>
    <dbReference type="NCBI Taxonomy" id="1884876"/>
    <lineage>
        <taxon>Bacteria</taxon>
        <taxon>Pseudomonadati</taxon>
        <taxon>Bacteroidota</taxon>
        <taxon>Flavobacteriia</taxon>
        <taxon>Flavobacteriales</taxon>
        <taxon>Flavobacteriaceae</taxon>
        <taxon>Winogradskyella</taxon>
    </lineage>
</organism>
<evidence type="ECO:0000313" key="1">
    <source>
        <dbReference type="EMBL" id="MBC2846065.1"/>
    </source>
</evidence>
<dbReference type="SUPFAM" id="SSF82185">
    <property type="entry name" value="Histone H3 K4-specific methyltransferase SET7/9 N-terminal domain"/>
    <property type="match status" value="2"/>
</dbReference>
<dbReference type="Proteomes" id="UP000533900">
    <property type="component" value="Unassembled WGS sequence"/>
</dbReference>
<name>A0A842ITG1_9FLAO</name>
<protein>
    <submittedName>
        <fullName evidence="1">Toxin-antitoxin system YwqK family antitoxin</fullName>
    </submittedName>
</protein>
<comment type="caution">
    <text evidence="1">The sequence shown here is derived from an EMBL/GenBank/DDBJ whole genome shotgun (WGS) entry which is preliminary data.</text>
</comment>
<keyword evidence="2" id="KW-1185">Reference proteome</keyword>
<accession>A0A842ITG1</accession>
<dbReference type="PANTHER" id="PTHR33706:SF1">
    <property type="entry name" value="TPR REPEAT PROTEIN"/>
    <property type="match status" value="1"/>
</dbReference>
<sequence length="237" mass="27408">MIKQKDYLIFTFTIILTTLGFAQEPINQFDKNGKRHGLWTKNYHKTDQKRYEGNFNHGKEIDTFNYYTLSNGKSVLGATKVFNANDSIAIVTFYTSAKKVISEGKMNGKRYIGQWTYFHKNSSAKMIVEHYNDEGKLDGERTVFYKNGNLAEHTLYKDGELNGESKWFSEDNKLLRKSLYNNDQLNGKTINYDADGNVTSEGDFTNDQKSGIWKYYNAGEITKEVDHTSQKVIKKYK</sequence>
<dbReference type="EMBL" id="JACLCP010000004">
    <property type="protein sequence ID" value="MBC2846065.1"/>
    <property type="molecule type" value="Genomic_DNA"/>
</dbReference>
<dbReference type="PANTHER" id="PTHR33706">
    <property type="entry name" value="MORN VARIANT REPEAT PROTEIN"/>
    <property type="match status" value="1"/>
</dbReference>
<reference evidence="1" key="1">
    <citation type="submission" date="2020-08" db="EMBL/GenBank/DDBJ databases">
        <title>Winogradskyella ouciana sp. nov., isolated from the hadal seawater of the Mariana Trench.</title>
        <authorList>
            <person name="He X."/>
        </authorList>
    </citation>
    <scope>NUCLEOTIDE SEQUENCE [LARGE SCALE GENOMIC DNA]</scope>
    <source>
        <strain evidence="1">KCTC 52348</strain>
    </source>
</reference>
<proteinExistence type="predicted"/>
<dbReference type="InterPro" id="IPR011652">
    <property type="entry name" value="MORN_2"/>
</dbReference>
<dbReference type="RefSeq" id="WP_185789780.1">
    <property type="nucleotide sequence ID" value="NZ_JACLCP010000004.1"/>
</dbReference>
<dbReference type="AlphaFoldDB" id="A0A842ITG1"/>